<organism evidence="1 2">
    <name type="scientific">Artomyces pyxidatus</name>
    <dbReference type="NCBI Taxonomy" id="48021"/>
    <lineage>
        <taxon>Eukaryota</taxon>
        <taxon>Fungi</taxon>
        <taxon>Dikarya</taxon>
        <taxon>Basidiomycota</taxon>
        <taxon>Agaricomycotina</taxon>
        <taxon>Agaricomycetes</taxon>
        <taxon>Russulales</taxon>
        <taxon>Auriscalpiaceae</taxon>
        <taxon>Artomyces</taxon>
    </lineage>
</organism>
<name>A0ACB8THV2_9AGAM</name>
<reference evidence="1" key="1">
    <citation type="submission" date="2021-03" db="EMBL/GenBank/DDBJ databases">
        <authorList>
            <consortium name="DOE Joint Genome Institute"/>
            <person name="Ahrendt S."/>
            <person name="Looney B.P."/>
            <person name="Miyauchi S."/>
            <person name="Morin E."/>
            <person name="Drula E."/>
            <person name="Courty P.E."/>
            <person name="Chicoki N."/>
            <person name="Fauchery L."/>
            <person name="Kohler A."/>
            <person name="Kuo A."/>
            <person name="Labutti K."/>
            <person name="Pangilinan J."/>
            <person name="Lipzen A."/>
            <person name="Riley R."/>
            <person name="Andreopoulos W."/>
            <person name="He G."/>
            <person name="Johnson J."/>
            <person name="Barry K.W."/>
            <person name="Grigoriev I.V."/>
            <person name="Nagy L."/>
            <person name="Hibbett D."/>
            <person name="Henrissat B."/>
            <person name="Matheny P.B."/>
            <person name="Labbe J."/>
            <person name="Martin F."/>
        </authorList>
    </citation>
    <scope>NUCLEOTIDE SEQUENCE</scope>
    <source>
        <strain evidence="1">HHB10654</strain>
    </source>
</reference>
<proteinExistence type="predicted"/>
<reference evidence="1" key="2">
    <citation type="journal article" date="2022" name="New Phytol.">
        <title>Evolutionary transition to the ectomycorrhizal habit in the genomes of a hyperdiverse lineage of mushroom-forming fungi.</title>
        <authorList>
            <person name="Looney B."/>
            <person name="Miyauchi S."/>
            <person name="Morin E."/>
            <person name="Drula E."/>
            <person name="Courty P.E."/>
            <person name="Kohler A."/>
            <person name="Kuo A."/>
            <person name="LaButti K."/>
            <person name="Pangilinan J."/>
            <person name="Lipzen A."/>
            <person name="Riley R."/>
            <person name="Andreopoulos W."/>
            <person name="He G."/>
            <person name="Johnson J."/>
            <person name="Nolan M."/>
            <person name="Tritt A."/>
            <person name="Barry K.W."/>
            <person name="Grigoriev I.V."/>
            <person name="Nagy L.G."/>
            <person name="Hibbett D."/>
            <person name="Henrissat B."/>
            <person name="Matheny P.B."/>
            <person name="Labbe J."/>
            <person name="Martin F.M."/>
        </authorList>
    </citation>
    <scope>NUCLEOTIDE SEQUENCE</scope>
    <source>
        <strain evidence="1">HHB10654</strain>
    </source>
</reference>
<comment type="caution">
    <text evidence="1">The sequence shown here is derived from an EMBL/GenBank/DDBJ whole genome shotgun (WGS) entry which is preliminary data.</text>
</comment>
<protein>
    <submittedName>
        <fullName evidence="1">Uncharacterized protein</fullName>
    </submittedName>
</protein>
<keyword evidence="2" id="KW-1185">Reference proteome</keyword>
<dbReference type="EMBL" id="MU277188">
    <property type="protein sequence ID" value="KAI0067971.1"/>
    <property type="molecule type" value="Genomic_DNA"/>
</dbReference>
<evidence type="ECO:0000313" key="2">
    <source>
        <dbReference type="Proteomes" id="UP000814140"/>
    </source>
</evidence>
<sequence>MSLSTEVAVAVDEVRSQIDDDLRHLENSVLSLKARRNALAPIARLPPEALAMVFAFIAEDCSWYATQAERLAWMKVAHVSHHWREIALSHARLWTRIEFSSFLSASVMLTRARAAPITIDVQLLADPYVRPCMSIRLTCPVNEEALILGLQHMWHVSQLRLSVPRLFLFDNLFDKFPSSAPSLQALSLSTEAWDPTYPPEIAALPNDLFAKGIPNLQHLSLTNFDFSWNSPWLKGLRSLRLVNLSIPARPSMTTFLDALESMDRIEELFFHQSTPISNLPDAELQVSESDRVVTLQHLRAFDLSTLGVDCAYVTRHLSLPQVRSVRIDCYSVRPDGSDFLPILPSFRRLAHGTHDASPLQSMTAVSADSFLYVSTWLEPDPSESQPPRAVLAASGSLWRPGTDYKLTMAAFASLPLTDVRSVSVQNMAPAHLDLWLVEGARWRKLERLRLIGESAQDFTQASLVNGAQVSDSEVVDPQTGLPDTSALLFPELQSLTLVSASLWHGCETEELVDALRERNDLGVVLPELAIIHSAVSRLTVNRLSSFVLDITWQGRRPEELIGDELAEFGMPLWPTMFPMPAFADEPVFGDFESDEDGNDSLTEEESDPYGDDEDEEDSDDSEAGIGIGIGIGGTGAFSDEDYLFHGY</sequence>
<evidence type="ECO:0000313" key="1">
    <source>
        <dbReference type="EMBL" id="KAI0067971.1"/>
    </source>
</evidence>
<dbReference type="Proteomes" id="UP000814140">
    <property type="component" value="Unassembled WGS sequence"/>
</dbReference>
<gene>
    <name evidence="1" type="ORF">BV25DRAFT_1818321</name>
</gene>
<accession>A0ACB8THV2</accession>